<protein>
    <submittedName>
        <fullName evidence="3">DNA replication protein</fullName>
    </submittedName>
</protein>
<dbReference type="Pfam" id="PF03969">
    <property type="entry name" value="AFG1_ATPase"/>
    <property type="match status" value="1"/>
</dbReference>
<dbReference type="InterPro" id="IPR027417">
    <property type="entry name" value="P-loop_NTPase"/>
</dbReference>
<dbReference type="EMBL" id="LJCO01000054">
    <property type="protein sequence ID" value="KPV43291.1"/>
    <property type="molecule type" value="Genomic_DNA"/>
</dbReference>
<dbReference type="STRING" id="471514.AN477_13420"/>
<organism evidence="3 4">
    <name type="scientific">Alicyclobacillus ferrooxydans</name>
    <dbReference type="NCBI Taxonomy" id="471514"/>
    <lineage>
        <taxon>Bacteria</taxon>
        <taxon>Bacillati</taxon>
        <taxon>Bacillota</taxon>
        <taxon>Bacilli</taxon>
        <taxon>Bacillales</taxon>
        <taxon>Alicyclobacillaceae</taxon>
        <taxon>Alicyclobacillus</taxon>
    </lineage>
</organism>
<dbReference type="Proteomes" id="UP000050482">
    <property type="component" value="Unassembled WGS sequence"/>
</dbReference>
<name>A0A0P9CJU0_9BACL</name>
<evidence type="ECO:0000313" key="4">
    <source>
        <dbReference type="Proteomes" id="UP000050482"/>
    </source>
</evidence>
<dbReference type="PANTHER" id="PTHR30050">
    <property type="entry name" value="CHROMOSOMAL REPLICATION INITIATOR PROTEIN DNAA"/>
    <property type="match status" value="1"/>
</dbReference>
<dbReference type="InterPro" id="IPR005654">
    <property type="entry name" value="ATPase_AFG1-like"/>
</dbReference>
<evidence type="ECO:0000313" key="3">
    <source>
        <dbReference type="EMBL" id="KPV43291.1"/>
    </source>
</evidence>
<evidence type="ECO:0000256" key="1">
    <source>
        <dbReference type="ARBA" id="ARBA00022741"/>
    </source>
</evidence>
<dbReference type="AlphaFoldDB" id="A0A0P9CJU0"/>
<dbReference type="SUPFAM" id="SSF52540">
    <property type="entry name" value="P-loop containing nucleoside triphosphate hydrolases"/>
    <property type="match status" value="1"/>
</dbReference>
<accession>A0A0P9CJU0</accession>
<keyword evidence="2" id="KW-0067">ATP-binding</keyword>
<comment type="caution">
    <text evidence="3">The sequence shown here is derived from an EMBL/GenBank/DDBJ whole genome shotgun (WGS) entry which is preliminary data.</text>
</comment>
<dbReference type="Gene3D" id="3.40.50.300">
    <property type="entry name" value="P-loop containing nucleotide triphosphate hydrolases"/>
    <property type="match status" value="1"/>
</dbReference>
<proteinExistence type="predicted"/>
<reference evidence="3 4" key="1">
    <citation type="submission" date="2015-09" db="EMBL/GenBank/DDBJ databases">
        <title>Draft genome sequence of Alicyclobacillus ferrooxydans DSM 22381.</title>
        <authorList>
            <person name="Hemp J."/>
        </authorList>
    </citation>
    <scope>NUCLEOTIDE SEQUENCE [LARGE SCALE GENOMIC DNA]</scope>
    <source>
        <strain evidence="3 4">TC-34</strain>
    </source>
</reference>
<sequence>MFPEDVQAKVEAYDTSYFRRRVPQLNEWGASDAQILAHRAMLLEYVRQQSICEHCQGFNACGKEGDMQGFIQTLEQYGPTLSVGVRRCRPFLEAQLRETVNRWHEFSGALKQDSEFRLGNFPVEQRRKYPKLFRYAYDFAETFEVGQTTSGLYLFGPPGVGKTHLLLGVLNRLTERGIPALFVRSDSIFDRMRHLIADNGDLEPLLEAYATVPVLGIDEFAQERANDFTLEKLFRIINHRFHSQLPTWFTSNYAPPDMYRKNGSDVHDSVPALRSRVMQMAKLARVEGDDARQRNLQSLT</sequence>
<evidence type="ECO:0000256" key="2">
    <source>
        <dbReference type="ARBA" id="ARBA00022840"/>
    </source>
</evidence>
<dbReference type="CDD" id="cd00009">
    <property type="entry name" value="AAA"/>
    <property type="match status" value="1"/>
</dbReference>
<dbReference type="OrthoDB" id="61127at2"/>
<keyword evidence="1" id="KW-0547">Nucleotide-binding</keyword>
<gene>
    <name evidence="3" type="ORF">AN477_13420</name>
</gene>
<dbReference type="PANTHER" id="PTHR30050:SF4">
    <property type="entry name" value="ATP-BINDING PROTEIN RV3427C IN INSERTION SEQUENCE-RELATED"/>
    <property type="match status" value="1"/>
</dbReference>
<keyword evidence="4" id="KW-1185">Reference proteome</keyword>
<dbReference type="GO" id="GO:0006260">
    <property type="term" value="P:DNA replication"/>
    <property type="evidence" value="ECO:0007669"/>
    <property type="project" value="TreeGrafter"/>
</dbReference>
<dbReference type="PATRIC" id="fig|471514.4.peg.1386"/>
<dbReference type="GO" id="GO:0005524">
    <property type="term" value="F:ATP binding"/>
    <property type="evidence" value="ECO:0007669"/>
    <property type="project" value="InterPro"/>
</dbReference>